<evidence type="ECO:0000256" key="4">
    <source>
        <dbReference type="ARBA" id="ARBA00022980"/>
    </source>
</evidence>
<dbReference type="NCBIfam" id="NF000955">
    <property type="entry name" value="PRK00099.1-1"/>
    <property type="match status" value="1"/>
</dbReference>
<sequence>MMSTKAIEIKQQKADLITEQLKNSVSTIIVDYRGLTVAQVTELRKQLREAGVEFHVYKNTLVRRSAEAAGIEGLEEFLTGPNAIAFSNEEVVAPAKILADFAKENEKLEIKAGVIEGKVTSADDIKAIASLPSKEGLISMVLSVLQAPMRNFAYAVKAVGEQKEGGEEAAPAEEA</sequence>
<comment type="caution">
    <text evidence="8">The sequence shown here is derived from an EMBL/GenBank/DDBJ whole genome shotgun (WGS) entry which is preliminary data.</text>
</comment>
<proteinExistence type="inferred from homology"/>
<dbReference type="InterPro" id="IPR043141">
    <property type="entry name" value="Ribosomal_uL10-like_sf"/>
</dbReference>
<dbReference type="CDD" id="cd05797">
    <property type="entry name" value="Ribosomal_L10"/>
    <property type="match status" value="1"/>
</dbReference>
<comment type="function">
    <text evidence="7">Forms part of the ribosomal stalk, playing a central role in the interaction of the ribosome with GTP-bound translation factors.</text>
</comment>
<evidence type="ECO:0000313" key="9">
    <source>
        <dbReference type="Proteomes" id="UP000249808"/>
    </source>
</evidence>
<dbReference type="GO" id="GO:0070180">
    <property type="term" value="F:large ribosomal subunit rRNA binding"/>
    <property type="evidence" value="ECO:0007669"/>
    <property type="project" value="UniProtKB-UniRule"/>
</dbReference>
<dbReference type="GO" id="GO:1990904">
    <property type="term" value="C:ribonucleoprotein complex"/>
    <property type="evidence" value="ECO:0007669"/>
    <property type="project" value="UniProtKB-KW"/>
</dbReference>
<reference evidence="8 9" key="1">
    <citation type="journal article" date="2018" name="Front. Microbiol.">
        <title>Description and Comparative Genomics of Macrococcus caseolyticus subsp. hominis subsp. nov., Macrococcus goetzii sp. nov., Macrococcus epidermidis sp. nov., and Macrococcus bohemicus sp. nov., Novel Macrococci From Human Clinical Material With Virulence Potential and Suspected Uptake of Foreign DNA by Natural Transformation.</title>
        <authorList>
            <person name="Maslanova I."/>
            <person name="Wertheimer Z."/>
            <person name="Sedlacek I."/>
            <person name="Svec P."/>
            <person name="Indrakova A."/>
            <person name="Kovarovic V."/>
            <person name="Schumann P."/>
            <person name="Sproer C."/>
            <person name="Kralova S."/>
            <person name="Sedo O."/>
            <person name="Kristofova L."/>
            <person name="Vrbovska V."/>
            <person name="Fuzik T."/>
            <person name="Petras P."/>
            <person name="Zdrahal Z."/>
            <person name="Ruzickova V."/>
            <person name="Doskar J."/>
            <person name="Pantucek R."/>
        </authorList>
    </citation>
    <scope>NUCLEOTIDE SEQUENCE [LARGE SCALE GENOMIC DNA]</scope>
    <source>
        <strain evidence="8 9">01/688</strain>
    </source>
</reference>
<dbReference type="GO" id="GO:0006412">
    <property type="term" value="P:translation"/>
    <property type="evidence" value="ECO:0007669"/>
    <property type="project" value="UniProtKB-UniRule"/>
</dbReference>
<gene>
    <name evidence="7" type="primary">rplJ</name>
    <name evidence="8" type="ORF">BHU61_12930</name>
</gene>
<keyword evidence="3 7" id="KW-0694">RNA-binding</keyword>
<dbReference type="Gene3D" id="3.30.70.1730">
    <property type="match status" value="1"/>
</dbReference>
<name>A0A327ZMI3_9STAP</name>
<accession>A0A327ZMI3</accession>
<evidence type="ECO:0000256" key="3">
    <source>
        <dbReference type="ARBA" id="ARBA00022884"/>
    </source>
</evidence>
<evidence type="ECO:0000256" key="5">
    <source>
        <dbReference type="ARBA" id="ARBA00023274"/>
    </source>
</evidence>
<dbReference type="GO" id="GO:0005840">
    <property type="term" value="C:ribosome"/>
    <property type="evidence" value="ECO:0007669"/>
    <property type="project" value="UniProtKB-KW"/>
</dbReference>
<dbReference type="InterPro" id="IPR047865">
    <property type="entry name" value="Ribosomal_uL10_bac_type"/>
</dbReference>
<evidence type="ECO:0000256" key="6">
    <source>
        <dbReference type="ARBA" id="ARBA00035202"/>
    </source>
</evidence>
<dbReference type="Gene3D" id="6.10.250.290">
    <property type="match status" value="1"/>
</dbReference>
<dbReference type="SUPFAM" id="SSF160369">
    <property type="entry name" value="Ribosomal protein L10-like"/>
    <property type="match status" value="1"/>
</dbReference>
<evidence type="ECO:0000256" key="7">
    <source>
        <dbReference type="HAMAP-Rule" id="MF_00362"/>
    </source>
</evidence>
<dbReference type="HAMAP" id="MF_00362">
    <property type="entry name" value="Ribosomal_uL10"/>
    <property type="match status" value="1"/>
</dbReference>
<comment type="similarity">
    <text evidence="1 7">Belongs to the universal ribosomal protein uL10 family.</text>
</comment>
<evidence type="ECO:0000313" key="8">
    <source>
        <dbReference type="EMBL" id="RAK43637.1"/>
    </source>
</evidence>
<dbReference type="Pfam" id="PF00466">
    <property type="entry name" value="Ribosomal_L10"/>
    <property type="match status" value="1"/>
</dbReference>
<evidence type="ECO:0000256" key="2">
    <source>
        <dbReference type="ARBA" id="ARBA00022730"/>
    </source>
</evidence>
<comment type="subunit">
    <text evidence="7">Part of the ribosomal stalk of the 50S ribosomal subunit. The N-terminus interacts with L11 and the large rRNA to form the base of the stalk. The C-terminus forms an elongated spine to which L12 dimers bind in a sequential fashion forming a multimeric L10(L12)X complex.</text>
</comment>
<protein>
    <recommendedName>
        <fullName evidence="6 7">Large ribosomal subunit protein uL10</fullName>
    </recommendedName>
</protein>
<keyword evidence="5 7" id="KW-0687">Ribonucleoprotein</keyword>
<dbReference type="InterPro" id="IPR001790">
    <property type="entry name" value="Ribosomal_uL10"/>
</dbReference>
<evidence type="ECO:0000256" key="1">
    <source>
        <dbReference type="ARBA" id="ARBA00008889"/>
    </source>
</evidence>
<dbReference type="EMBL" id="PZJH01000012">
    <property type="protein sequence ID" value="RAK43637.1"/>
    <property type="molecule type" value="Genomic_DNA"/>
</dbReference>
<dbReference type="InterPro" id="IPR022973">
    <property type="entry name" value="Ribosomal_uL10_bac"/>
</dbReference>
<keyword evidence="2 7" id="KW-0699">rRNA-binding</keyword>
<keyword evidence="9" id="KW-1185">Reference proteome</keyword>
<dbReference type="PANTHER" id="PTHR11560">
    <property type="entry name" value="39S RIBOSOMAL PROTEIN L10, MITOCHONDRIAL"/>
    <property type="match status" value="1"/>
</dbReference>
<dbReference type="FunFam" id="3.30.70.1730:FF:000001">
    <property type="entry name" value="50S ribosomal protein L10"/>
    <property type="match status" value="1"/>
</dbReference>
<keyword evidence="4 7" id="KW-0689">Ribosomal protein</keyword>
<dbReference type="AlphaFoldDB" id="A0A327ZMI3"/>
<dbReference type="Proteomes" id="UP000249808">
    <property type="component" value="Unassembled WGS sequence"/>
</dbReference>
<organism evidence="8 9">
    <name type="scientific">Macrococcus epidermidis</name>
    <dbReference type="NCBI Taxonomy" id="1902580"/>
    <lineage>
        <taxon>Bacteria</taxon>
        <taxon>Bacillati</taxon>
        <taxon>Bacillota</taxon>
        <taxon>Bacilli</taxon>
        <taxon>Bacillales</taxon>
        <taxon>Staphylococcaceae</taxon>
        <taxon>Macrococcus</taxon>
    </lineage>
</organism>